<dbReference type="RefSeq" id="WP_109066406.1">
    <property type="nucleotide sequence ID" value="NZ_JAUQUD010000031.1"/>
</dbReference>
<reference evidence="1 2" key="1">
    <citation type="submission" date="2018-05" db="EMBL/GenBank/DDBJ databases">
        <title>Antimicrobial susceptibility testing and genomic analysis of Arcobacter skirrowii strains and one Arcobacter butzleri isolated from German poultry farms.</title>
        <authorList>
            <person name="Haenel I."/>
            <person name="Hotzel H."/>
            <person name="Tomaso H."/>
            <person name="Busch A."/>
        </authorList>
    </citation>
    <scope>NUCLEOTIDE SEQUENCE [LARGE SCALE GENOMIC DNA]</scope>
    <source>
        <strain evidence="2">v</strain>
    </source>
</reference>
<accession>A0A2U2BYV3</accession>
<gene>
    <name evidence="1" type="ORF">DF188_08740</name>
</gene>
<comment type="caution">
    <text evidence="1">The sequence shown here is derived from an EMBL/GenBank/DDBJ whole genome shotgun (WGS) entry which is preliminary data.</text>
</comment>
<dbReference type="AlphaFoldDB" id="A0A2U2BYV3"/>
<name>A0A2U2BYV3_9BACT</name>
<proteinExistence type="predicted"/>
<organism evidence="1 2">
    <name type="scientific">Aliarcobacter skirrowii</name>
    <dbReference type="NCBI Taxonomy" id="28200"/>
    <lineage>
        <taxon>Bacteria</taxon>
        <taxon>Pseudomonadati</taxon>
        <taxon>Campylobacterota</taxon>
        <taxon>Epsilonproteobacteria</taxon>
        <taxon>Campylobacterales</taxon>
        <taxon>Arcobacteraceae</taxon>
        <taxon>Aliarcobacter</taxon>
    </lineage>
</organism>
<dbReference type="STRING" id="28200.GCA_001572935_00472"/>
<evidence type="ECO:0000313" key="1">
    <source>
        <dbReference type="EMBL" id="PWE19990.1"/>
    </source>
</evidence>
<protein>
    <submittedName>
        <fullName evidence="1">Uncharacterized protein</fullName>
    </submittedName>
</protein>
<evidence type="ECO:0000313" key="2">
    <source>
        <dbReference type="Proteomes" id="UP000245014"/>
    </source>
</evidence>
<sequence length="88" mass="10613">MKIEDIDNLADLAKELKNDRNKNVYKIFDDYALKFNLDAEELEQVLAKEYDCFKCDSCERFYTYDEYSFFDEECIYCFDSQADDEAEF</sequence>
<dbReference type="EMBL" id="QEYI01000009">
    <property type="protein sequence ID" value="PWE19990.1"/>
    <property type="molecule type" value="Genomic_DNA"/>
</dbReference>
<dbReference type="Proteomes" id="UP000245014">
    <property type="component" value="Unassembled WGS sequence"/>
</dbReference>